<evidence type="ECO:0000313" key="2">
    <source>
        <dbReference type="EMBL" id="OGL46932.1"/>
    </source>
</evidence>
<dbReference type="CDD" id="cd04179">
    <property type="entry name" value="DPM_DPG-synthase_like"/>
    <property type="match status" value="1"/>
</dbReference>
<reference evidence="2 3" key="1">
    <citation type="journal article" date="2016" name="Nat. Commun.">
        <title>Thousands of microbial genomes shed light on interconnected biogeochemical processes in an aquifer system.</title>
        <authorList>
            <person name="Anantharaman K."/>
            <person name="Brown C.T."/>
            <person name="Hug L.A."/>
            <person name="Sharon I."/>
            <person name="Castelle C.J."/>
            <person name="Probst A.J."/>
            <person name="Thomas B.C."/>
            <person name="Singh A."/>
            <person name="Wilkins M.J."/>
            <person name="Karaoz U."/>
            <person name="Brodie E.L."/>
            <person name="Williams K.H."/>
            <person name="Hubbard S.S."/>
            <person name="Banfield J.F."/>
        </authorList>
    </citation>
    <scope>NUCLEOTIDE SEQUENCE [LARGE SCALE GENOMIC DNA]</scope>
</reference>
<dbReference type="PANTHER" id="PTHR48090">
    <property type="entry name" value="UNDECAPRENYL-PHOSPHATE 4-DEOXY-4-FORMAMIDO-L-ARABINOSE TRANSFERASE-RELATED"/>
    <property type="match status" value="1"/>
</dbReference>
<organism evidence="2 3">
    <name type="scientific">Candidatus Schekmanbacteria bacterium RBG_13_48_7</name>
    <dbReference type="NCBI Taxonomy" id="1817878"/>
    <lineage>
        <taxon>Bacteria</taxon>
        <taxon>Candidatus Schekmaniibacteriota</taxon>
    </lineage>
</organism>
<dbReference type="PANTHER" id="PTHR48090:SF7">
    <property type="entry name" value="RFBJ PROTEIN"/>
    <property type="match status" value="1"/>
</dbReference>
<feature type="domain" description="Glycosyltransferase 2-like" evidence="1">
    <location>
        <begin position="26"/>
        <end position="181"/>
    </location>
</feature>
<dbReference type="InterPro" id="IPR029044">
    <property type="entry name" value="Nucleotide-diphossugar_trans"/>
</dbReference>
<protein>
    <recommendedName>
        <fullName evidence="1">Glycosyltransferase 2-like domain-containing protein</fullName>
    </recommendedName>
</protein>
<gene>
    <name evidence="2" type="ORF">A2161_14040</name>
</gene>
<proteinExistence type="predicted"/>
<dbReference type="Gene3D" id="3.90.550.10">
    <property type="entry name" value="Spore Coat Polysaccharide Biosynthesis Protein SpsA, Chain A"/>
    <property type="match status" value="1"/>
</dbReference>
<evidence type="ECO:0000259" key="1">
    <source>
        <dbReference type="Pfam" id="PF00535"/>
    </source>
</evidence>
<dbReference type="InterPro" id="IPR001173">
    <property type="entry name" value="Glyco_trans_2-like"/>
</dbReference>
<dbReference type="Pfam" id="PF00535">
    <property type="entry name" value="Glycos_transf_2"/>
    <property type="match status" value="1"/>
</dbReference>
<dbReference type="AlphaFoldDB" id="A0A1F7RZF8"/>
<dbReference type="SUPFAM" id="SSF53448">
    <property type="entry name" value="Nucleotide-diphospho-sugar transferases"/>
    <property type="match status" value="1"/>
</dbReference>
<dbReference type="Proteomes" id="UP000179266">
    <property type="component" value="Unassembled WGS sequence"/>
</dbReference>
<sequence length="240" mass="27247">MSLNRWVICLFNLKIMKTTDSLRICALIPAYNEVDTIGYVVQGVKQYVDQILVIDDGSTDGTNIAARDAGAYCISINRNQGKGIALRTGLQHIITQDFTHLLFVDGDGQHKPENIPNLVAEAQKTGADMVLGTRKFDQNKMPKERFLSNNVGSKITSWIVGREIYDSQCGFRLIKKEALQQLKLKSKKYEIEMEILIKLCKLGMNIVHVPVELVYKDKKATSKMKPIRDTVRICFWSLYF</sequence>
<evidence type="ECO:0000313" key="3">
    <source>
        <dbReference type="Proteomes" id="UP000179266"/>
    </source>
</evidence>
<accession>A0A1F7RZF8</accession>
<dbReference type="EMBL" id="MGDD01000106">
    <property type="protein sequence ID" value="OGL46932.1"/>
    <property type="molecule type" value="Genomic_DNA"/>
</dbReference>
<comment type="caution">
    <text evidence="2">The sequence shown here is derived from an EMBL/GenBank/DDBJ whole genome shotgun (WGS) entry which is preliminary data.</text>
</comment>
<name>A0A1F7RZF8_9BACT</name>
<dbReference type="InterPro" id="IPR050256">
    <property type="entry name" value="Glycosyltransferase_2"/>
</dbReference>
<feature type="non-terminal residue" evidence="2">
    <location>
        <position position="240"/>
    </location>
</feature>